<dbReference type="AlphaFoldDB" id="A0A7W9HCE6"/>
<keyword evidence="4" id="KW-1185">Reference proteome</keyword>
<dbReference type="PANTHER" id="PTHR43244">
    <property type="match status" value="1"/>
</dbReference>
<keyword evidence="1 3" id="KW-0560">Oxidoreductase</keyword>
<sequence>MAMELACTLSTSIATPEHIRIAEELGYVSAWCHYSPAIYADPWMMLALASERTSRIGLGVAVVVPRFRHVADIASSAATLTQLAPGRVTVAVGAGFSSAALLGGRGATWASVEAYVTNLRALLAGEQIELDGRKMSLLHSKESGISLPVDIPIWVAAHGPKGFGVASRVADGVITNPTHGNEKVPFQGTCGLSYYGTVLEPGETYDDPAVLERVGPTAALALHMGPYGPLAGSAEETGFTARINALPEEERLVATHRGHLISLTELDRQFLTGNVVRDGTLSGQPAEVRAGLDALEEAGASRFCYTPGGPDIPRELEAFAKAFGL</sequence>
<dbReference type="InterPro" id="IPR050564">
    <property type="entry name" value="F420-G6PD/mer"/>
</dbReference>
<dbReference type="Pfam" id="PF00296">
    <property type="entry name" value="Bac_luciferase"/>
    <property type="match status" value="1"/>
</dbReference>
<accession>A0A7W9HCE6</accession>
<evidence type="ECO:0000256" key="1">
    <source>
        <dbReference type="ARBA" id="ARBA00023002"/>
    </source>
</evidence>
<name>A0A7W9HCE6_9ACTN</name>
<protein>
    <submittedName>
        <fullName evidence="3">5,10-methylenetetrahydromethanopterin reductase</fullName>
        <ecNumber evidence="3">1.5.98.2</ecNumber>
    </submittedName>
</protein>
<dbReference type="EMBL" id="JACHNE010000001">
    <property type="protein sequence ID" value="MBB5799313.1"/>
    <property type="molecule type" value="Genomic_DNA"/>
</dbReference>
<comment type="caution">
    <text evidence="3">The sequence shown here is derived from an EMBL/GenBank/DDBJ whole genome shotgun (WGS) entry which is preliminary data.</text>
</comment>
<gene>
    <name evidence="3" type="ORF">HDA41_007277</name>
</gene>
<evidence type="ECO:0000259" key="2">
    <source>
        <dbReference type="Pfam" id="PF00296"/>
    </source>
</evidence>
<dbReference type="RefSeq" id="WP_230299506.1">
    <property type="nucleotide sequence ID" value="NZ_JACHNE010000001.1"/>
</dbReference>
<dbReference type="SUPFAM" id="SSF51679">
    <property type="entry name" value="Bacterial luciferase-like"/>
    <property type="match status" value="1"/>
</dbReference>
<dbReference type="Proteomes" id="UP000590647">
    <property type="component" value="Unassembled WGS sequence"/>
</dbReference>
<dbReference type="InterPro" id="IPR036661">
    <property type="entry name" value="Luciferase-like_sf"/>
</dbReference>
<evidence type="ECO:0000313" key="4">
    <source>
        <dbReference type="Proteomes" id="UP000590647"/>
    </source>
</evidence>
<organism evidence="3 4">
    <name type="scientific">Streptomyces caelestis</name>
    <dbReference type="NCBI Taxonomy" id="36816"/>
    <lineage>
        <taxon>Bacteria</taxon>
        <taxon>Bacillati</taxon>
        <taxon>Actinomycetota</taxon>
        <taxon>Actinomycetes</taxon>
        <taxon>Kitasatosporales</taxon>
        <taxon>Streptomycetaceae</taxon>
        <taxon>Streptomyces</taxon>
    </lineage>
</organism>
<evidence type="ECO:0000313" key="3">
    <source>
        <dbReference type="EMBL" id="MBB5799313.1"/>
    </source>
</evidence>
<dbReference type="InterPro" id="IPR011251">
    <property type="entry name" value="Luciferase-like_dom"/>
</dbReference>
<reference evidence="3 4" key="1">
    <citation type="submission" date="2020-08" db="EMBL/GenBank/DDBJ databases">
        <title>Sequencing the genomes of 1000 actinobacteria strains.</title>
        <authorList>
            <person name="Klenk H.-P."/>
        </authorList>
    </citation>
    <scope>NUCLEOTIDE SEQUENCE [LARGE SCALE GENOMIC DNA]</scope>
    <source>
        <strain evidence="3 4">DSM 40084</strain>
    </source>
</reference>
<dbReference type="GO" id="GO:0018537">
    <property type="term" value="F:coenzyme F420-dependent N5,N10-methenyltetrahydromethanopterin reductase activity"/>
    <property type="evidence" value="ECO:0007669"/>
    <property type="project" value="UniProtKB-EC"/>
</dbReference>
<dbReference type="Gene3D" id="3.20.20.30">
    <property type="entry name" value="Luciferase-like domain"/>
    <property type="match status" value="1"/>
</dbReference>
<proteinExistence type="predicted"/>
<dbReference type="EC" id="1.5.98.2" evidence="3"/>
<dbReference type="PANTHER" id="PTHR43244:SF1">
    <property type="entry name" value="5,10-METHYLENETETRAHYDROMETHANOPTERIN REDUCTASE"/>
    <property type="match status" value="1"/>
</dbReference>
<feature type="domain" description="Luciferase-like" evidence="2">
    <location>
        <begin position="16"/>
        <end position="178"/>
    </location>
</feature>
<dbReference type="GO" id="GO:0016705">
    <property type="term" value="F:oxidoreductase activity, acting on paired donors, with incorporation or reduction of molecular oxygen"/>
    <property type="evidence" value="ECO:0007669"/>
    <property type="project" value="InterPro"/>
</dbReference>